<name>A0A918NZ41_9ACTN</name>
<evidence type="ECO:0000313" key="1">
    <source>
        <dbReference type="EMBL" id="GGY05839.1"/>
    </source>
</evidence>
<keyword evidence="2" id="KW-1185">Reference proteome</keyword>
<evidence type="ECO:0000313" key="2">
    <source>
        <dbReference type="Proteomes" id="UP000619244"/>
    </source>
</evidence>
<reference evidence="1" key="2">
    <citation type="submission" date="2020-09" db="EMBL/GenBank/DDBJ databases">
        <authorList>
            <person name="Sun Q."/>
            <person name="Ohkuma M."/>
        </authorList>
    </citation>
    <scope>NUCLEOTIDE SEQUENCE</scope>
    <source>
        <strain evidence="1">JCM 4790</strain>
    </source>
</reference>
<dbReference type="AlphaFoldDB" id="A0A918NZ41"/>
<gene>
    <name evidence="1" type="ORF">GCM10010358_69030</name>
</gene>
<accession>A0A918NZ41</accession>
<sequence>MVRSSGTGFGNAAADAAGACQAWSRVPALDKVFSKNDSTSEVYFDRAAGAAALARSAAEPDDRYDALDKALQDVVRRLETYNLEGAEAVSAYEKAGTVCVDVAG</sequence>
<comment type="caution">
    <text evidence="1">The sequence shown here is derived from an EMBL/GenBank/DDBJ whole genome shotgun (WGS) entry which is preliminary data.</text>
</comment>
<organism evidence="1 2">
    <name type="scientific">Streptomyces minutiscleroticus</name>
    <dbReference type="NCBI Taxonomy" id="68238"/>
    <lineage>
        <taxon>Bacteria</taxon>
        <taxon>Bacillati</taxon>
        <taxon>Actinomycetota</taxon>
        <taxon>Actinomycetes</taxon>
        <taxon>Kitasatosporales</taxon>
        <taxon>Streptomycetaceae</taxon>
        <taxon>Streptomyces</taxon>
    </lineage>
</organism>
<reference evidence="1" key="1">
    <citation type="journal article" date="2014" name="Int. J. Syst. Evol. Microbiol.">
        <title>Complete genome sequence of Corynebacterium casei LMG S-19264T (=DSM 44701T), isolated from a smear-ripened cheese.</title>
        <authorList>
            <consortium name="US DOE Joint Genome Institute (JGI-PGF)"/>
            <person name="Walter F."/>
            <person name="Albersmeier A."/>
            <person name="Kalinowski J."/>
            <person name="Ruckert C."/>
        </authorList>
    </citation>
    <scope>NUCLEOTIDE SEQUENCE</scope>
    <source>
        <strain evidence="1">JCM 4790</strain>
    </source>
</reference>
<dbReference type="Proteomes" id="UP000619244">
    <property type="component" value="Unassembled WGS sequence"/>
</dbReference>
<dbReference type="EMBL" id="BMVU01000057">
    <property type="protein sequence ID" value="GGY05839.1"/>
    <property type="molecule type" value="Genomic_DNA"/>
</dbReference>
<proteinExistence type="predicted"/>
<protein>
    <submittedName>
        <fullName evidence="1">Uncharacterized protein</fullName>
    </submittedName>
</protein>